<proteinExistence type="predicted"/>
<evidence type="ECO:0000313" key="2">
    <source>
        <dbReference type="Proteomes" id="UP001198565"/>
    </source>
</evidence>
<gene>
    <name evidence="1" type="ORF">K7472_13405</name>
</gene>
<accession>A0ABS7QT28</accession>
<sequence>MTEFIANVSDEVGELLRETADEMTAMFGISRAEAVARINAQWEGQEFLERSDIVLHEDSYYWSLFIYYDGDVPDWSPEADRSSWSVKSAPLRDSEFWTIAEA</sequence>
<comment type="caution">
    <text evidence="1">The sequence shown here is derived from an EMBL/GenBank/DDBJ whole genome shotgun (WGS) entry which is preliminary data.</text>
</comment>
<protein>
    <submittedName>
        <fullName evidence="1">Uncharacterized protein</fullName>
    </submittedName>
</protein>
<dbReference type="EMBL" id="JAINVZ010000007">
    <property type="protein sequence ID" value="MBY8885844.1"/>
    <property type="molecule type" value="Genomic_DNA"/>
</dbReference>
<evidence type="ECO:0000313" key="1">
    <source>
        <dbReference type="EMBL" id="MBY8885844.1"/>
    </source>
</evidence>
<name>A0ABS7QT28_9ACTN</name>
<reference evidence="1 2" key="1">
    <citation type="submission" date="2021-08" db="EMBL/GenBank/DDBJ databases">
        <title>Streptomyces sp. PTM05 isolated from lichen.</title>
        <authorList>
            <person name="Somphong A."/>
            <person name="Phongsopitanun W."/>
            <person name="Tanasupawat S."/>
        </authorList>
    </citation>
    <scope>NUCLEOTIDE SEQUENCE [LARGE SCALE GENOMIC DNA]</scope>
    <source>
        <strain evidence="1 2">Ptm05</strain>
    </source>
</reference>
<keyword evidence="2" id="KW-1185">Reference proteome</keyword>
<organism evidence="1 2">
    <name type="scientific">Streptantibioticus parmotrematis</name>
    <dbReference type="NCBI Taxonomy" id="2873249"/>
    <lineage>
        <taxon>Bacteria</taxon>
        <taxon>Bacillati</taxon>
        <taxon>Actinomycetota</taxon>
        <taxon>Actinomycetes</taxon>
        <taxon>Kitasatosporales</taxon>
        <taxon>Streptomycetaceae</taxon>
        <taxon>Streptantibioticus</taxon>
    </lineage>
</organism>
<dbReference type="Proteomes" id="UP001198565">
    <property type="component" value="Unassembled WGS sequence"/>
</dbReference>
<dbReference type="RefSeq" id="WP_222977479.1">
    <property type="nucleotide sequence ID" value="NZ_JAINVZ010000007.1"/>
</dbReference>